<organism evidence="2 3">
    <name type="scientific">Desulfofundulus salinus</name>
    <dbReference type="NCBI Taxonomy" id="2419843"/>
    <lineage>
        <taxon>Bacteria</taxon>
        <taxon>Bacillati</taxon>
        <taxon>Bacillota</taxon>
        <taxon>Clostridia</taxon>
        <taxon>Eubacteriales</taxon>
        <taxon>Peptococcaceae</taxon>
        <taxon>Desulfofundulus</taxon>
    </lineage>
</organism>
<dbReference type="RefSeq" id="WP_121450282.1">
    <property type="nucleotide sequence ID" value="NZ_RBWE01000001.1"/>
</dbReference>
<evidence type="ECO:0000313" key="2">
    <source>
        <dbReference type="EMBL" id="RKO65813.1"/>
    </source>
</evidence>
<proteinExistence type="inferred from homology"/>
<dbReference type="PANTHER" id="PTHR18964">
    <property type="entry name" value="ROK (REPRESSOR, ORF, KINASE) FAMILY"/>
    <property type="match status" value="1"/>
</dbReference>
<evidence type="ECO:0000256" key="1">
    <source>
        <dbReference type="ARBA" id="ARBA00006479"/>
    </source>
</evidence>
<protein>
    <submittedName>
        <fullName evidence="2">ROK family protein</fullName>
    </submittedName>
</protein>
<comment type="caution">
    <text evidence="2">The sequence shown here is derived from an EMBL/GenBank/DDBJ whole genome shotgun (WGS) entry which is preliminary data.</text>
</comment>
<dbReference type="Proteomes" id="UP000271256">
    <property type="component" value="Unassembled WGS sequence"/>
</dbReference>
<accession>A0A494WST0</accession>
<dbReference type="SUPFAM" id="SSF53067">
    <property type="entry name" value="Actin-like ATPase domain"/>
    <property type="match status" value="1"/>
</dbReference>
<name>A0A494WST0_9FIRM</name>
<reference evidence="2 3" key="1">
    <citation type="submission" date="2018-10" db="EMBL/GenBank/DDBJ databases">
        <authorList>
            <person name="Grouzdev D.S."/>
            <person name="Krutkina M.S."/>
            <person name="Tourova T.P."/>
            <person name="Nazina T.N."/>
        </authorList>
    </citation>
    <scope>NUCLEOTIDE SEQUENCE [LARGE SCALE GENOMIC DNA]</scope>
    <source>
        <strain evidence="2 3">435</strain>
    </source>
</reference>
<dbReference type="CDD" id="cd24076">
    <property type="entry name" value="ASKHA_ATPase_ROK_BsXylR-like"/>
    <property type="match status" value="1"/>
</dbReference>
<dbReference type="EMBL" id="RBWE01000001">
    <property type="protein sequence ID" value="RKO65813.1"/>
    <property type="molecule type" value="Genomic_DNA"/>
</dbReference>
<dbReference type="InterPro" id="IPR049874">
    <property type="entry name" value="ROK_cs"/>
</dbReference>
<dbReference type="InterPro" id="IPR043129">
    <property type="entry name" value="ATPase_NBD"/>
</dbReference>
<comment type="similarity">
    <text evidence="1">Belongs to the ROK (NagC/XylR) family.</text>
</comment>
<dbReference type="Gene3D" id="3.30.420.40">
    <property type="match status" value="2"/>
</dbReference>
<keyword evidence="3" id="KW-1185">Reference proteome</keyword>
<dbReference type="InterPro" id="IPR000600">
    <property type="entry name" value="ROK"/>
</dbReference>
<evidence type="ECO:0000313" key="3">
    <source>
        <dbReference type="Proteomes" id="UP000271256"/>
    </source>
</evidence>
<dbReference type="Pfam" id="PF00480">
    <property type="entry name" value="ROK"/>
    <property type="match status" value="1"/>
</dbReference>
<dbReference type="PANTHER" id="PTHR18964:SF149">
    <property type="entry name" value="BIFUNCTIONAL UDP-N-ACETYLGLUCOSAMINE 2-EPIMERASE_N-ACETYLMANNOSAMINE KINASE"/>
    <property type="match status" value="1"/>
</dbReference>
<dbReference type="PROSITE" id="PS01125">
    <property type="entry name" value="ROK"/>
    <property type="match status" value="1"/>
</dbReference>
<dbReference type="AlphaFoldDB" id="A0A494WST0"/>
<dbReference type="OrthoDB" id="9796533at2"/>
<sequence length="328" mass="33666">MRELVAAVDLGGTKIYTALADQSGRVLAEVMVPTRPWEGAGAVIGRIVDTVDQVLKQAGEQGPPLVLGIGAPGPLNAATGVVYQAPNLGWYDVPLKELLEERLGIPVAVDNDANLGALGEYVYGAGRGEEEMVYITVSTGIGGGLVLQGRLYHGAGYGSGEIGHMTIDPDGPRCGCGNYGCLEAMASGTAMAREARRLVESGGGRAILEAAGGDVDAITARAVARAASTGDGEARQIIESAGRALGIGVANVINLLNPALVVLGGGAMQVGPLLWETMEGEVYRRAWAPARRQVRLVPAELGGRSGLMGAVALALQKARGEKPPNAVV</sequence>
<gene>
    <name evidence="2" type="ORF">D7024_01765</name>
</gene>